<evidence type="ECO:0000259" key="10">
    <source>
        <dbReference type="PROSITE" id="PS50003"/>
    </source>
</evidence>
<keyword evidence="6" id="KW-0863">Zinc-finger</keyword>
<dbReference type="InterPro" id="IPR035899">
    <property type="entry name" value="DBL_dom_sf"/>
</dbReference>
<dbReference type="Proteomes" id="UP001186944">
    <property type="component" value="Unassembled WGS sequence"/>
</dbReference>
<evidence type="ECO:0000256" key="1">
    <source>
        <dbReference type="ARBA" id="ARBA00004496"/>
    </source>
</evidence>
<evidence type="ECO:0000256" key="4">
    <source>
        <dbReference type="ARBA" id="ARBA00022658"/>
    </source>
</evidence>
<dbReference type="CDD" id="cd20815">
    <property type="entry name" value="C1_p190RhoGEF-like"/>
    <property type="match status" value="1"/>
</dbReference>
<dbReference type="GO" id="GO:0008270">
    <property type="term" value="F:zinc ion binding"/>
    <property type="evidence" value="ECO:0007669"/>
    <property type="project" value="UniProtKB-KW"/>
</dbReference>
<evidence type="ECO:0000259" key="11">
    <source>
        <dbReference type="PROSITE" id="PS50010"/>
    </source>
</evidence>
<feature type="region of interest" description="Disordered" evidence="9">
    <location>
        <begin position="1"/>
        <end position="27"/>
    </location>
</feature>
<dbReference type="SUPFAM" id="SSF48065">
    <property type="entry name" value="DBL homology domain (DH-domain)"/>
    <property type="match status" value="1"/>
</dbReference>
<keyword evidence="8" id="KW-0175">Coiled coil</keyword>
<keyword evidence="2" id="KW-0963">Cytoplasm</keyword>
<evidence type="ECO:0000256" key="3">
    <source>
        <dbReference type="ARBA" id="ARBA00022553"/>
    </source>
</evidence>
<feature type="compositionally biased region" description="Basic and acidic residues" evidence="9">
    <location>
        <begin position="2013"/>
        <end position="2030"/>
    </location>
</feature>
<comment type="subcellular location">
    <subcellularLocation>
        <location evidence="1">Cytoplasm</location>
    </subcellularLocation>
</comment>
<evidence type="ECO:0008006" key="15">
    <source>
        <dbReference type="Google" id="ProtNLM"/>
    </source>
</evidence>
<feature type="compositionally biased region" description="Basic and acidic residues" evidence="9">
    <location>
        <begin position="1825"/>
        <end position="1835"/>
    </location>
</feature>
<feature type="region of interest" description="Disordered" evidence="9">
    <location>
        <begin position="871"/>
        <end position="911"/>
    </location>
</feature>
<dbReference type="EMBL" id="VSWD01000007">
    <property type="protein sequence ID" value="KAK3098961.1"/>
    <property type="molecule type" value="Genomic_DNA"/>
</dbReference>
<dbReference type="Gene3D" id="3.30.60.20">
    <property type="match status" value="1"/>
</dbReference>
<organism evidence="13 14">
    <name type="scientific">Pinctada imbricata</name>
    <name type="common">Atlantic pearl-oyster</name>
    <name type="synonym">Pinctada martensii</name>
    <dbReference type="NCBI Taxonomy" id="66713"/>
    <lineage>
        <taxon>Eukaryota</taxon>
        <taxon>Metazoa</taxon>
        <taxon>Spiralia</taxon>
        <taxon>Lophotrochozoa</taxon>
        <taxon>Mollusca</taxon>
        <taxon>Bivalvia</taxon>
        <taxon>Autobranchia</taxon>
        <taxon>Pteriomorphia</taxon>
        <taxon>Pterioida</taxon>
        <taxon>Pterioidea</taxon>
        <taxon>Pteriidae</taxon>
        <taxon>Pinctada</taxon>
    </lineage>
</organism>
<dbReference type="PANTHER" id="PTHR13944:SF21">
    <property type="entry name" value="CYSTS, ISOFORM C"/>
    <property type="match status" value="1"/>
</dbReference>
<feature type="compositionally biased region" description="Polar residues" evidence="9">
    <location>
        <begin position="770"/>
        <end position="779"/>
    </location>
</feature>
<dbReference type="SMART" id="SM00109">
    <property type="entry name" value="C1"/>
    <property type="match status" value="1"/>
</dbReference>
<feature type="compositionally biased region" description="Basic and acidic residues" evidence="9">
    <location>
        <begin position="750"/>
        <end position="766"/>
    </location>
</feature>
<dbReference type="SUPFAM" id="SSF57889">
    <property type="entry name" value="Cysteine-rich domain"/>
    <property type="match status" value="1"/>
</dbReference>
<dbReference type="InterPro" id="IPR051632">
    <property type="entry name" value="Rho_GEF"/>
</dbReference>
<dbReference type="GO" id="GO:0035023">
    <property type="term" value="P:regulation of Rho protein signal transduction"/>
    <property type="evidence" value="ECO:0007669"/>
    <property type="project" value="TreeGrafter"/>
</dbReference>
<feature type="region of interest" description="Disordered" evidence="9">
    <location>
        <begin position="532"/>
        <end position="555"/>
    </location>
</feature>
<feature type="region of interest" description="Disordered" evidence="9">
    <location>
        <begin position="931"/>
        <end position="998"/>
    </location>
</feature>
<keyword evidence="5" id="KW-0479">Metal-binding</keyword>
<feature type="compositionally biased region" description="Basic and acidic residues" evidence="9">
    <location>
        <begin position="347"/>
        <end position="356"/>
    </location>
</feature>
<evidence type="ECO:0000256" key="9">
    <source>
        <dbReference type="SAM" id="MobiDB-lite"/>
    </source>
</evidence>
<feature type="domain" description="DH" evidence="11">
    <location>
        <begin position="1045"/>
        <end position="1235"/>
    </location>
</feature>
<feature type="region of interest" description="Disordered" evidence="9">
    <location>
        <begin position="1549"/>
        <end position="1575"/>
    </location>
</feature>
<dbReference type="PROSITE" id="PS50081">
    <property type="entry name" value="ZF_DAG_PE_2"/>
    <property type="match status" value="1"/>
</dbReference>
<feature type="compositionally biased region" description="Low complexity" evidence="9">
    <location>
        <begin position="631"/>
        <end position="643"/>
    </location>
</feature>
<feature type="domain" description="PH" evidence="10">
    <location>
        <begin position="1276"/>
        <end position="1380"/>
    </location>
</feature>
<feature type="compositionally biased region" description="Polar residues" evidence="9">
    <location>
        <begin position="985"/>
        <end position="995"/>
    </location>
</feature>
<evidence type="ECO:0000259" key="12">
    <source>
        <dbReference type="PROSITE" id="PS50081"/>
    </source>
</evidence>
<dbReference type="Gene3D" id="1.20.900.10">
    <property type="entry name" value="Dbl homology (DH) domain"/>
    <property type="match status" value="1"/>
</dbReference>
<dbReference type="InterPro" id="IPR001849">
    <property type="entry name" value="PH_domain"/>
</dbReference>
<keyword evidence="14" id="KW-1185">Reference proteome</keyword>
<protein>
    <recommendedName>
        <fullName evidence="15">Rho guanine nucleotide exchange factor 28</fullName>
    </recommendedName>
</protein>
<reference evidence="13" key="1">
    <citation type="submission" date="2019-08" db="EMBL/GenBank/DDBJ databases">
        <title>The improved chromosome-level genome for the pearl oyster Pinctada fucata martensii using PacBio sequencing and Hi-C.</title>
        <authorList>
            <person name="Zheng Z."/>
        </authorList>
    </citation>
    <scope>NUCLEOTIDE SEQUENCE</scope>
    <source>
        <strain evidence="13">ZZ-2019</strain>
        <tissue evidence="13">Adductor muscle</tissue>
    </source>
</reference>
<evidence type="ECO:0000256" key="2">
    <source>
        <dbReference type="ARBA" id="ARBA00022490"/>
    </source>
</evidence>
<dbReference type="SMART" id="SM00233">
    <property type="entry name" value="PH"/>
    <property type="match status" value="1"/>
</dbReference>
<dbReference type="InterPro" id="IPR041020">
    <property type="entry name" value="PH_16"/>
</dbReference>
<evidence type="ECO:0000256" key="5">
    <source>
        <dbReference type="ARBA" id="ARBA00022723"/>
    </source>
</evidence>
<dbReference type="SUPFAM" id="SSF50729">
    <property type="entry name" value="PH domain-like"/>
    <property type="match status" value="1"/>
</dbReference>
<evidence type="ECO:0000313" key="14">
    <source>
        <dbReference type="Proteomes" id="UP001186944"/>
    </source>
</evidence>
<dbReference type="Pfam" id="PF00621">
    <property type="entry name" value="RhoGEF"/>
    <property type="match status" value="1"/>
</dbReference>
<evidence type="ECO:0000256" key="8">
    <source>
        <dbReference type="ARBA" id="ARBA00023054"/>
    </source>
</evidence>
<feature type="compositionally biased region" description="Polar residues" evidence="9">
    <location>
        <begin position="1895"/>
        <end position="1931"/>
    </location>
</feature>
<feature type="region of interest" description="Disordered" evidence="9">
    <location>
        <begin position="621"/>
        <end position="647"/>
    </location>
</feature>
<keyword evidence="7" id="KW-0862">Zinc</keyword>
<feature type="region of interest" description="Disordered" evidence="9">
    <location>
        <begin position="1382"/>
        <end position="1406"/>
    </location>
</feature>
<feature type="compositionally biased region" description="Basic and acidic residues" evidence="9">
    <location>
        <begin position="2038"/>
        <end position="2048"/>
    </location>
</feature>
<feature type="compositionally biased region" description="Polar residues" evidence="9">
    <location>
        <begin position="1563"/>
        <end position="1575"/>
    </location>
</feature>
<dbReference type="GO" id="GO:0005737">
    <property type="term" value="C:cytoplasm"/>
    <property type="evidence" value="ECO:0007669"/>
    <property type="project" value="UniProtKB-SubCell"/>
</dbReference>
<feature type="compositionally biased region" description="Low complexity" evidence="9">
    <location>
        <begin position="1932"/>
        <end position="1961"/>
    </location>
</feature>
<accession>A0AA88Y6P0</accession>
<keyword evidence="4" id="KW-0344">Guanine-nucleotide releasing factor</keyword>
<evidence type="ECO:0000256" key="6">
    <source>
        <dbReference type="ARBA" id="ARBA00022771"/>
    </source>
</evidence>
<gene>
    <name evidence="13" type="ORF">FSP39_024733</name>
</gene>
<feature type="compositionally biased region" description="Low complexity" evidence="9">
    <location>
        <begin position="1970"/>
        <end position="1984"/>
    </location>
</feature>
<dbReference type="InterPro" id="IPR046349">
    <property type="entry name" value="C1-like_sf"/>
</dbReference>
<feature type="domain" description="Phorbol-ester/DAG-type" evidence="12">
    <location>
        <begin position="794"/>
        <end position="842"/>
    </location>
</feature>
<dbReference type="Gene3D" id="2.30.29.30">
    <property type="entry name" value="Pleckstrin-homology domain (PH domain)/Phosphotyrosine-binding domain (PTB)"/>
    <property type="match status" value="1"/>
</dbReference>
<feature type="region of interest" description="Disordered" evidence="9">
    <location>
        <begin position="1895"/>
        <end position="2048"/>
    </location>
</feature>
<dbReference type="PANTHER" id="PTHR13944">
    <property type="entry name" value="AGAP007712-PA"/>
    <property type="match status" value="1"/>
</dbReference>
<proteinExistence type="predicted"/>
<feature type="compositionally biased region" description="Polar residues" evidence="9">
    <location>
        <begin position="871"/>
        <end position="884"/>
    </location>
</feature>
<feature type="region of interest" description="Disordered" evidence="9">
    <location>
        <begin position="750"/>
        <end position="796"/>
    </location>
</feature>
<dbReference type="Pfam" id="PF17838">
    <property type="entry name" value="PH_16"/>
    <property type="match status" value="1"/>
</dbReference>
<feature type="compositionally biased region" description="Polar residues" evidence="9">
    <location>
        <begin position="1781"/>
        <end position="1796"/>
    </location>
</feature>
<dbReference type="CDD" id="cd13329">
    <property type="entry name" value="PH_RhoGEF"/>
    <property type="match status" value="1"/>
</dbReference>
<dbReference type="PROSITE" id="PS50010">
    <property type="entry name" value="DH_2"/>
    <property type="match status" value="1"/>
</dbReference>
<feature type="region of interest" description="Disordered" evidence="9">
    <location>
        <begin position="333"/>
        <end position="368"/>
    </location>
</feature>
<sequence>MSSLAQRLKPLDTDQKGGGTLTFRQDQPLPPGPIFLVFEGKYQRHITIATSCLGDTVIKSVIPAHGDSETVHLTIYSLHGDDLSAIATTSFCFYFDSAYYLAEFLVESVYNISALDDLELIRSENFDLSNELLDTLDDRLHAALKYLNIPDWWHMLGPSSPRVFTDQPSRETLLHFSARLGLYKVTSFLLDKPGSIEAVRIPNRHGYLPQDLAEEEGYTQLANLLREYNPHFVKIGREPEVTVYGVISHLDNDVSTFSTVAQRPIVEDIQIFEDLLRSREIMDMPNQRMAETDWPGEETQESQNVFEEHGRNRMEVIVQKTKDIQVVMDTMGQYDLDPSSYNTDGSSRSHQEHADEQQSADRGNENTELKGNIYDSAISGVHDFSQQLFRLRDYHRRKLLDQDVRKENLSRFSNSCPSLEEEGQTFLQLPTPSEEERHSSMLNLINDAERQAVESNPDTEEPQFTVVHCQDANDQPSIQICVNGVTLEGSQDGLDHSLNNFLKDYYGGNTPGVRRRSWAPPSNSLLVKEEFKSERNAPFSGKSSSLTSLDNEESDEGVYYHDAREAPSSNLTAEGFREGKVPSLSLQDLESPHDRVGSNMFRDDLPSDTLAKTLINIKQELVTPRDQLNPSQEGEPSSGLSGESADEEMVSTLAVPHSNMTKSLSTPSIPAAVSPCMYWYTCSKIIHDMPSYLLIQKLIAEHDAQFRRQHEVEEDDDENTNRLQGLQDCKSRRKSELSLLDFLNESANYPEDHSKNIRKETKDEKKRKTSVFSRFQSSYRTKKHKEKDTKGRNSHQYVSVSISNSTTCDVCQKTMANKPALRCENCLINVHEHTCKEQITLCDRNRKVRVPQRVQSEGTALYNAALRDKQGTSSVSPMSCQDSDMGTFEGVSGLRPTQSFKEKRSVSAPLRSQVTAAPISASGLSYPSNPLSAIPDFSEPDESQGGQSAAQLLHRRSLPTQSKAINEEGETDSYGSGPDLGPSNLGDTGTISESLESLDDVDGTTVEIRPHDDEDFQMLQVEEPETWSESVDKKVLKKLNAKDVKRQDTIWELIQTERHHCRTLKILQRLYSQGILMDLQMPREVVDKLFPKLDDLIQVHMDFIHDLLALQRRRPDRSIEHIGQTLVHQFEGERAEKMKYAYGAFCCGQKESVSFYKELVNKDRKFNNFIKRCNNYSLCQKREIPDFLLLVTQRPSKYLTLIEAILKRTQDKKDRENISISLQRSKDLLQWIDDRVHENEMKQRLREIYQKMDAKAATVYKGRKFKKSDIFSNNRKLIHEGMIGLKSARGKVVEAIAVLLTDLIFFVQEANGKYNFFSQDNKSCVIPLSELLVREKSDTRDSRGIYLFSQNKQSPEMYEVVCNTPNDRQVWLQKLRMAAEHCPTDEAEEAPQQQDDEDQRREMEERSARIKELIEQLHQKDQRIKECCEEKNRLMEELFELSSDKGSSNERRPDSMSEEGVEHMDVLQAAIKEVSVTASRLTTMLQNNNGNHLSRHVSSVGEHVSSSYHTPPVPKRAETFHGFDSSHDMPKGVLAKRLTEQMPEGEQWATPVRHYDRNDSDSEFSSNTTDMSPYQQNIEHDDSIEGTYYGQYSSGNDSMADVSGSESNAMMFQGENLTSISQLARSLHSIVHLTAKQGTAVETLRAQLAEANERINKLSAEVHDKKGGYRHHQTHHQLEELRNLSERVLKQRQDLEKQKERDREQIEWERSVLEEEKKDFQRQMADFTAKKEELKREKERFQKQIDMWEKDKGISHKDHDPTLTKTVSSPGMVQLRDHSSGNESTDYSDKSSPNLNNHRRSASADFCQAIENDLEKIRSGQMKSLRRELPTRPEQKTLQNTPSFSSSITAKLGGGQKPLPMHLLSAKNEQKTGIKAKQQIPSSFGQQVLPLRLSGSSVSTSDKPVSGGSSINSAVNSNTSGHMTGSQSSANLPSVKSLSKLVSPQQSKSSSTSSLSGVLKLAEPGGKGRSSSLTSHTPPTSASTDKGQGQKSASMDAGNSYPGNSQEKKKSRKGDNSDIYKPLTKPEKRAGNNSNDTKQGRDRGTEHVHIAVGCIKVCEDMSE</sequence>
<dbReference type="SMART" id="SM00325">
    <property type="entry name" value="RhoGEF"/>
    <property type="match status" value="1"/>
</dbReference>
<feature type="region of interest" description="Disordered" evidence="9">
    <location>
        <begin position="1818"/>
        <end position="1860"/>
    </location>
</feature>
<dbReference type="PROSITE" id="PS50003">
    <property type="entry name" value="PH_DOMAIN"/>
    <property type="match status" value="1"/>
</dbReference>
<feature type="compositionally biased region" description="Acidic residues" evidence="9">
    <location>
        <begin position="1385"/>
        <end position="1397"/>
    </location>
</feature>
<evidence type="ECO:0000313" key="13">
    <source>
        <dbReference type="EMBL" id="KAK3098961.1"/>
    </source>
</evidence>
<name>A0AA88Y6P0_PINIB</name>
<dbReference type="InterPro" id="IPR000219">
    <property type="entry name" value="DH_dom"/>
</dbReference>
<dbReference type="InterPro" id="IPR011993">
    <property type="entry name" value="PH-like_dom_sf"/>
</dbReference>
<feature type="region of interest" description="Disordered" evidence="9">
    <location>
        <begin position="1748"/>
        <end position="1799"/>
    </location>
</feature>
<evidence type="ECO:0000256" key="7">
    <source>
        <dbReference type="ARBA" id="ARBA00022833"/>
    </source>
</evidence>
<keyword evidence="3" id="KW-0597">Phosphoprotein</keyword>
<feature type="compositionally biased region" description="Basic and acidic residues" evidence="9">
    <location>
        <begin position="1748"/>
        <end position="1762"/>
    </location>
</feature>
<comment type="caution">
    <text evidence="13">The sequence shown here is derived from an EMBL/GenBank/DDBJ whole genome shotgun (WGS) entry which is preliminary data.</text>
</comment>
<dbReference type="CDD" id="cd00160">
    <property type="entry name" value="RhoGEF"/>
    <property type="match status" value="1"/>
</dbReference>
<feature type="compositionally biased region" description="Basic and acidic residues" evidence="9">
    <location>
        <begin position="1447"/>
        <end position="1460"/>
    </location>
</feature>
<dbReference type="InterPro" id="IPR002219">
    <property type="entry name" value="PKC_DAG/PE"/>
</dbReference>
<feature type="compositionally biased region" description="Polar residues" evidence="9">
    <location>
        <begin position="1836"/>
        <end position="1849"/>
    </location>
</feature>
<feature type="region of interest" description="Disordered" evidence="9">
    <location>
        <begin position="1440"/>
        <end position="1460"/>
    </location>
</feature>
<dbReference type="GO" id="GO:0005085">
    <property type="term" value="F:guanyl-nucleotide exchange factor activity"/>
    <property type="evidence" value="ECO:0007669"/>
    <property type="project" value="UniProtKB-KW"/>
</dbReference>